<sequence length="825" mass="88789">SGNEYTLEVVRSAWSRRVLRPPVGYEIQKLGDVSSVEMVQVLQTQFAPLAEALCKAVFDLTSRGSTATLDTISAQLGQAFPAIERPGADVVYRALGALIRERRLYHTGLGYQVAAPDTFLQTSPSPVPTERPMLLTNEEAISRLHGSPAHTTDESAADGSTLERSASMRLLRTRAGASDEGLAAPGSRLSRSSSVRLCRSSPAHDGLVSASTTQSVGAGGGKRHQETSAKRDGKSSMFSRWFRRSRSEKRSSGECKKQLSSFSAQFPPLEWSDPDYARFHSRATQTSAAAVTQQPDTHPYAALLKPRSSSTNRARERHSSNGETPDASLDRSDRRSRSSRGYYRGPRKAAALAAAEDLDSSGTLLYRHRSASPAARRNNHSQNNGSRHGGALSQSAATNRRLPSTAEIRTPPLSRRAYRHQRALPPLPVERLNNGGLRQDDQRYRPPNFTNNALEKASAGEELPPSGKPQQPSDYTNNNRLPRPGPVPLATFEARRSSIAGTTLDIDNVATSRIRAEAQRNAPTAFSMKNLQQQPSAAAFPMRGGAHISADDLKNLHKAEEKVEPRPIAAIKNLQCGPMVISKVPPQPQVIEPRRTTTTTTFTTTDTVTLKNIQNLSSVADLDKTKPSPQTLKNLQPSTNTTTVSIKQTNGKIDDDIGENTKKIATNLILEEKIEAQRKSGASSPSVAGPIKKIVEEKSVQSTLESTGKMGNLKSTVDVNMELVTEVGSSRTVTNITTSLQHALPKAVPAEPSGPDPCNNKTSAAAGKTIIKTPKPTKMNGNGGGYTPMRAKLAEAKAAFFADSANKGSADDSGFVSTSPQPVPV</sequence>
<dbReference type="PANTHER" id="PTHR22437:SF0">
    <property type="entry name" value="FI21431P1"/>
    <property type="match status" value="1"/>
</dbReference>
<dbReference type="PANTHER" id="PTHR22437">
    <property type="entry name" value="WINGED HELIX DOMAIN-CONTAINING PROTEIN"/>
    <property type="match status" value="1"/>
</dbReference>
<feature type="compositionally biased region" description="Low complexity" evidence="1">
    <location>
        <begin position="768"/>
        <end position="778"/>
    </location>
</feature>
<name>L7MKJ9_RHIPC</name>
<feature type="region of interest" description="Disordered" evidence="1">
    <location>
        <begin position="806"/>
        <end position="825"/>
    </location>
</feature>
<organism evidence="3">
    <name type="scientific">Rhipicephalus pulchellus</name>
    <name type="common">Yellow backed tick</name>
    <name type="synonym">Dermacentor pulchellus</name>
    <dbReference type="NCBI Taxonomy" id="72859"/>
    <lineage>
        <taxon>Eukaryota</taxon>
        <taxon>Metazoa</taxon>
        <taxon>Ecdysozoa</taxon>
        <taxon>Arthropoda</taxon>
        <taxon>Chelicerata</taxon>
        <taxon>Arachnida</taxon>
        <taxon>Acari</taxon>
        <taxon>Parasitiformes</taxon>
        <taxon>Ixodida</taxon>
        <taxon>Ixodoidea</taxon>
        <taxon>Ixodidae</taxon>
        <taxon>Rhipicephalinae</taxon>
        <taxon>Rhipicephalus</taxon>
        <taxon>Rhipicephalus</taxon>
    </lineage>
</organism>
<dbReference type="GO" id="GO:0000977">
    <property type="term" value="F:RNA polymerase II transcription regulatory region sequence-specific DNA binding"/>
    <property type="evidence" value="ECO:0007669"/>
    <property type="project" value="TreeGrafter"/>
</dbReference>
<accession>L7MKJ9</accession>
<reference evidence="3" key="1">
    <citation type="submission" date="2012-11" db="EMBL/GenBank/DDBJ databases">
        <authorList>
            <person name="Lucero-Rivera Y.E."/>
            <person name="Tovar-Ramirez D."/>
        </authorList>
    </citation>
    <scope>NUCLEOTIDE SEQUENCE</scope>
    <source>
        <tissue evidence="3">Salivary gland</tissue>
    </source>
</reference>
<feature type="compositionally biased region" description="Polar residues" evidence="1">
    <location>
        <begin position="380"/>
        <end position="402"/>
    </location>
</feature>
<reference evidence="3" key="2">
    <citation type="journal article" date="2015" name="J. Proteomics">
        <title>Sexual differences in the sialomes of the zebra tick, Rhipicephalus pulchellus.</title>
        <authorList>
            <person name="Tan A.W."/>
            <person name="Francischetti I.M."/>
            <person name="Slovak M."/>
            <person name="Kini R.M."/>
            <person name="Ribeiro J.M."/>
        </authorList>
    </citation>
    <scope>NUCLEOTIDE SEQUENCE</scope>
    <source>
        <tissue evidence="3">Salivary gland</tissue>
    </source>
</reference>
<dbReference type="EMBL" id="GACK01001350">
    <property type="protein sequence ID" value="JAA63684.1"/>
    <property type="molecule type" value="mRNA"/>
</dbReference>
<evidence type="ECO:0000313" key="3">
    <source>
        <dbReference type="EMBL" id="JAA63684.1"/>
    </source>
</evidence>
<protein>
    <recommendedName>
        <fullName evidence="2">Winged helix Storkhead-box1 domain-containing protein</fullName>
    </recommendedName>
</protein>
<feature type="compositionally biased region" description="Basic and acidic residues" evidence="1">
    <location>
        <begin position="248"/>
        <end position="257"/>
    </location>
</feature>
<feature type="region of interest" description="Disordered" evidence="1">
    <location>
        <begin position="174"/>
        <end position="259"/>
    </location>
</feature>
<feature type="region of interest" description="Disordered" evidence="1">
    <location>
        <begin position="369"/>
        <end position="489"/>
    </location>
</feature>
<feature type="compositionally biased region" description="Low complexity" evidence="1">
    <location>
        <begin position="187"/>
        <end position="201"/>
    </location>
</feature>
<feature type="compositionally biased region" description="Basic and acidic residues" evidence="1">
    <location>
        <begin position="223"/>
        <end position="234"/>
    </location>
</feature>
<dbReference type="GO" id="GO:0006357">
    <property type="term" value="P:regulation of transcription by RNA polymerase II"/>
    <property type="evidence" value="ECO:0007669"/>
    <property type="project" value="InterPro"/>
</dbReference>
<dbReference type="AlphaFoldDB" id="L7MKJ9"/>
<evidence type="ECO:0000259" key="2">
    <source>
        <dbReference type="Pfam" id="PF10264"/>
    </source>
</evidence>
<dbReference type="GO" id="GO:0005737">
    <property type="term" value="C:cytoplasm"/>
    <property type="evidence" value="ECO:0007669"/>
    <property type="project" value="TreeGrafter"/>
</dbReference>
<feature type="domain" description="Winged helix Storkhead-box1" evidence="2">
    <location>
        <begin position="38"/>
        <end position="116"/>
    </location>
</feature>
<feature type="region of interest" description="Disordered" evidence="1">
    <location>
        <begin position="302"/>
        <end position="347"/>
    </location>
</feature>
<dbReference type="Pfam" id="PF10264">
    <property type="entry name" value="WHD_Storkhead"/>
    <property type="match status" value="1"/>
</dbReference>
<feature type="non-terminal residue" evidence="3">
    <location>
        <position position="1"/>
    </location>
</feature>
<dbReference type="GO" id="GO:0005634">
    <property type="term" value="C:nucleus"/>
    <property type="evidence" value="ECO:0007669"/>
    <property type="project" value="TreeGrafter"/>
</dbReference>
<feature type="region of interest" description="Disordered" evidence="1">
    <location>
        <begin position="746"/>
        <end position="786"/>
    </location>
</feature>
<feature type="compositionally biased region" description="Polar residues" evidence="1">
    <location>
        <begin position="815"/>
        <end position="825"/>
    </location>
</feature>
<dbReference type="InterPro" id="IPR040126">
    <property type="entry name" value="STOX1/2"/>
</dbReference>
<proteinExistence type="evidence at transcript level"/>
<feature type="compositionally biased region" description="Polar residues" evidence="1">
    <location>
        <begin position="468"/>
        <end position="480"/>
    </location>
</feature>
<dbReference type="InterPro" id="IPR019391">
    <property type="entry name" value="Storkhead-box_WHD"/>
</dbReference>
<evidence type="ECO:0000256" key="1">
    <source>
        <dbReference type="SAM" id="MobiDB-lite"/>
    </source>
</evidence>